<keyword evidence="3" id="KW-1185">Reference proteome</keyword>
<gene>
    <name evidence="2" type="ORF">PSON_ATCC_30995.1.T0740126</name>
</gene>
<dbReference type="InterPro" id="IPR007497">
    <property type="entry name" value="SIMPL/DUF541"/>
</dbReference>
<dbReference type="EMBL" id="CAJJDN010000074">
    <property type="protein sequence ID" value="CAD8100610.1"/>
    <property type="molecule type" value="Genomic_DNA"/>
</dbReference>
<dbReference type="Proteomes" id="UP000692954">
    <property type="component" value="Unassembled WGS sequence"/>
</dbReference>
<dbReference type="AlphaFoldDB" id="A0A8S1PBV8"/>
<feature type="chain" id="PRO_5035839458" description="DUF541 domain-containing protein" evidence="1">
    <location>
        <begin position="17"/>
        <end position="258"/>
    </location>
</feature>
<dbReference type="GO" id="GO:0006974">
    <property type="term" value="P:DNA damage response"/>
    <property type="evidence" value="ECO:0007669"/>
    <property type="project" value="TreeGrafter"/>
</dbReference>
<reference evidence="2" key="1">
    <citation type="submission" date="2021-01" db="EMBL/GenBank/DDBJ databases">
        <authorList>
            <consortium name="Genoscope - CEA"/>
            <person name="William W."/>
        </authorList>
    </citation>
    <scope>NUCLEOTIDE SEQUENCE</scope>
</reference>
<evidence type="ECO:0000313" key="3">
    <source>
        <dbReference type="Proteomes" id="UP000692954"/>
    </source>
</evidence>
<comment type="caution">
    <text evidence="2">The sequence shown here is derived from an EMBL/GenBank/DDBJ whole genome shotgun (WGS) entry which is preliminary data.</text>
</comment>
<evidence type="ECO:0008006" key="4">
    <source>
        <dbReference type="Google" id="ProtNLM"/>
    </source>
</evidence>
<sequence length="258" mass="28740">MIRILTIAICLSLIQGSFMIDQSAINNKECSYVEYRRPEVFQVTGTGSLSVEPTIATIHFGIEIQDQLAEVALNTANKIQATSLKQLQSIDTSNGGVKISTTQFQMFPHTEYDYSYGKNELKFKGYKVVITQKMETPNLKIVGQLIDAAINSGVTSINSVYFDIRPEQKAELKDQILQLAIKDATQKAQIALKALDMKIHSIKSISIDQSYTPQRQSYNKAMSMDMMESGSAPTEIYAQEQNLSHSITVGFIIIPIDQ</sequence>
<proteinExistence type="predicted"/>
<feature type="signal peptide" evidence="1">
    <location>
        <begin position="1"/>
        <end position="16"/>
    </location>
</feature>
<evidence type="ECO:0000256" key="1">
    <source>
        <dbReference type="SAM" id="SignalP"/>
    </source>
</evidence>
<evidence type="ECO:0000313" key="2">
    <source>
        <dbReference type="EMBL" id="CAD8100610.1"/>
    </source>
</evidence>
<protein>
    <recommendedName>
        <fullName evidence="4">DUF541 domain-containing protein</fullName>
    </recommendedName>
</protein>
<dbReference type="InterPro" id="IPR052022">
    <property type="entry name" value="26kDa_periplasmic_antigen"/>
</dbReference>
<organism evidence="2 3">
    <name type="scientific">Paramecium sonneborni</name>
    <dbReference type="NCBI Taxonomy" id="65129"/>
    <lineage>
        <taxon>Eukaryota</taxon>
        <taxon>Sar</taxon>
        <taxon>Alveolata</taxon>
        <taxon>Ciliophora</taxon>
        <taxon>Intramacronucleata</taxon>
        <taxon>Oligohymenophorea</taxon>
        <taxon>Peniculida</taxon>
        <taxon>Parameciidae</taxon>
        <taxon>Paramecium</taxon>
    </lineage>
</organism>
<accession>A0A8S1PBV8</accession>
<dbReference type="PANTHER" id="PTHR34387:SF2">
    <property type="entry name" value="SLR1258 PROTEIN"/>
    <property type="match status" value="1"/>
</dbReference>
<dbReference type="PANTHER" id="PTHR34387">
    <property type="entry name" value="SLR1258 PROTEIN"/>
    <property type="match status" value="1"/>
</dbReference>
<name>A0A8S1PBV8_9CILI</name>
<dbReference type="OrthoDB" id="290898at2759"/>
<dbReference type="Pfam" id="PF04402">
    <property type="entry name" value="SIMPL"/>
    <property type="match status" value="1"/>
</dbReference>
<keyword evidence="1" id="KW-0732">Signal</keyword>